<proteinExistence type="inferred from homology"/>
<dbReference type="AlphaFoldDB" id="A0A0M8K9I4"/>
<dbReference type="InterPro" id="IPR006674">
    <property type="entry name" value="HD_domain"/>
</dbReference>
<evidence type="ECO:0000313" key="15">
    <source>
        <dbReference type="Proteomes" id="UP000037784"/>
    </source>
</evidence>
<evidence type="ECO:0000256" key="5">
    <source>
        <dbReference type="ARBA" id="ARBA00022723"/>
    </source>
</evidence>
<dbReference type="EC" id="2.7.7.19" evidence="13"/>
<dbReference type="EMBL" id="LGKN01000010">
    <property type="protein sequence ID" value="KPL85778.1"/>
    <property type="molecule type" value="Genomic_DNA"/>
</dbReference>
<keyword evidence="4 13" id="KW-0548">Nucleotidyltransferase</keyword>
<evidence type="ECO:0000259" key="11">
    <source>
        <dbReference type="Pfam" id="PF01966"/>
    </source>
</evidence>
<evidence type="ECO:0000256" key="1">
    <source>
        <dbReference type="ARBA" id="ARBA00001946"/>
    </source>
</evidence>
<dbReference type="GO" id="GO:0008033">
    <property type="term" value="P:tRNA processing"/>
    <property type="evidence" value="ECO:0007669"/>
    <property type="project" value="UniProtKB-KW"/>
</dbReference>
<dbReference type="Proteomes" id="UP000037784">
    <property type="component" value="Unassembled WGS sequence"/>
</dbReference>
<evidence type="ECO:0000259" key="12">
    <source>
        <dbReference type="Pfam" id="PF12627"/>
    </source>
</evidence>
<dbReference type="InParanoid" id="A0A0M8K9I4"/>
<reference evidence="14 16" key="2">
    <citation type="submission" date="2015-07" db="EMBL/GenBank/DDBJ databases">
        <title>Whole genome sequence of Ardenticatena maritima DSM 23922.</title>
        <authorList>
            <person name="Hemp J."/>
            <person name="Ward L.M."/>
            <person name="Pace L.A."/>
            <person name="Fischer W.W."/>
        </authorList>
    </citation>
    <scope>NUCLEOTIDE SEQUENCE [LARGE SCALE GENOMIC DNA]</scope>
    <source>
        <strain evidence="14 16">110S</strain>
    </source>
</reference>
<dbReference type="InterPro" id="IPR043519">
    <property type="entry name" value="NT_sf"/>
</dbReference>
<dbReference type="NCBIfam" id="TIGR00277">
    <property type="entry name" value="HDIG"/>
    <property type="match status" value="1"/>
</dbReference>
<dbReference type="Proteomes" id="UP000050502">
    <property type="component" value="Unassembled WGS sequence"/>
</dbReference>
<dbReference type="InterPro" id="IPR050124">
    <property type="entry name" value="tRNA_CCA-adding_enzyme"/>
</dbReference>
<keyword evidence="8 9" id="KW-0694">RNA-binding</keyword>
<dbReference type="Pfam" id="PF12627">
    <property type="entry name" value="PolyA_pol_RNAbd"/>
    <property type="match status" value="1"/>
</dbReference>
<keyword evidence="6" id="KW-0547">Nucleotide-binding</keyword>
<gene>
    <name evidence="13" type="primary">pcnB</name>
    <name evidence="13" type="ORF">ARMA_2938</name>
    <name evidence="14" type="ORF">SE16_15000</name>
</gene>
<dbReference type="STRING" id="872965.SE16_15000"/>
<reference evidence="13 15" key="1">
    <citation type="journal article" date="2015" name="Genome Announc.">
        <title>Draft Genome Sequence of a Heterotrophic Facultative Anaerobic Thermophilic Bacterium, Ardenticatena maritima Strain 110ST.</title>
        <authorList>
            <person name="Kawaichi S."/>
            <person name="Yoshida T."/>
            <person name="Sako Y."/>
            <person name="Nakamura R."/>
        </authorList>
    </citation>
    <scope>NUCLEOTIDE SEQUENCE [LARGE SCALE GENOMIC DNA]</scope>
    <source>
        <strain evidence="13 15">110S</strain>
    </source>
</reference>
<feature type="domain" description="HD" evidence="11">
    <location>
        <begin position="292"/>
        <end position="392"/>
    </location>
</feature>
<organism evidence="13 15">
    <name type="scientific">Ardenticatena maritima</name>
    <dbReference type="NCBI Taxonomy" id="872965"/>
    <lineage>
        <taxon>Bacteria</taxon>
        <taxon>Bacillati</taxon>
        <taxon>Chloroflexota</taxon>
        <taxon>Ardenticatenia</taxon>
        <taxon>Ardenticatenales</taxon>
        <taxon>Ardenticatenaceae</taxon>
        <taxon>Ardenticatena</taxon>
    </lineage>
</organism>
<dbReference type="GO" id="GO:0003723">
    <property type="term" value="F:RNA binding"/>
    <property type="evidence" value="ECO:0007669"/>
    <property type="project" value="UniProtKB-KW"/>
</dbReference>
<evidence type="ECO:0000256" key="9">
    <source>
        <dbReference type="RuleBase" id="RU003953"/>
    </source>
</evidence>
<keyword evidence="5" id="KW-0479">Metal-binding</keyword>
<evidence type="ECO:0000256" key="7">
    <source>
        <dbReference type="ARBA" id="ARBA00022842"/>
    </source>
</evidence>
<evidence type="ECO:0000256" key="8">
    <source>
        <dbReference type="ARBA" id="ARBA00022884"/>
    </source>
</evidence>
<dbReference type="InterPro" id="IPR032828">
    <property type="entry name" value="PolyA_RNA-bd"/>
</dbReference>
<dbReference type="Gene3D" id="3.30.460.10">
    <property type="entry name" value="Beta Polymerase, domain 2"/>
    <property type="match status" value="1"/>
</dbReference>
<dbReference type="SUPFAM" id="SSF81301">
    <property type="entry name" value="Nucleotidyltransferase"/>
    <property type="match status" value="1"/>
</dbReference>
<dbReference type="InterPro" id="IPR002646">
    <property type="entry name" value="PolA_pol_head_dom"/>
</dbReference>
<name>A0A0M8K9I4_9CHLR</name>
<dbReference type="OrthoDB" id="9805698at2"/>
<keyword evidence="2 9" id="KW-0808">Transferase</keyword>
<evidence type="ECO:0000313" key="13">
    <source>
        <dbReference type="EMBL" id="GAP64515.1"/>
    </source>
</evidence>
<dbReference type="RefSeq" id="WP_054494186.1">
    <property type="nucleotide sequence ID" value="NZ_BBZA01000275.1"/>
</dbReference>
<evidence type="ECO:0000259" key="10">
    <source>
        <dbReference type="Pfam" id="PF01743"/>
    </source>
</evidence>
<evidence type="ECO:0000313" key="14">
    <source>
        <dbReference type="EMBL" id="KPL85778.1"/>
    </source>
</evidence>
<dbReference type="SUPFAM" id="SSF81891">
    <property type="entry name" value="Poly A polymerase C-terminal region-like"/>
    <property type="match status" value="1"/>
</dbReference>
<reference evidence="15" key="3">
    <citation type="submission" date="2015-08" db="EMBL/GenBank/DDBJ databases">
        <title>Draft Genome Sequence of a Heterotrophic Facultative Anaerobic Bacterium Ardenticatena maritima Strain 110S.</title>
        <authorList>
            <person name="Kawaichi S."/>
            <person name="Yoshida T."/>
            <person name="Sako Y."/>
            <person name="Nakamura R."/>
        </authorList>
    </citation>
    <scope>NUCLEOTIDE SEQUENCE [LARGE SCALE GENOMIC DNA]</scope>
    <source>
        <strain evidence="15">110S</strain>
    </source>
</reference>
<evidence type="ECO:0000256" key="3">
    <source>
        <dbReference type="ARBA" id="ARBA00022694"/>
    </source>
</evidence>
<keyword evidence="15" id="KW-1185">Reference proteome</keyword>
<sequence>MTIFQLSHPPQLEDVLALLRHEGVAAWLVGGYVRDALLNRPSHDADIVVAAEGLAWARRLADAFGGAFVPLDEENDVGRVVLRQPTGLFYVDVSGMRGGSIEADLTARDFTINALAVAVADGALVDVTGGYADLNRRVVRMVAPRTFEEDPLRLMRGVRMVATLGFVLDDATIQTMRAHAWRLPSVSAERVRDELLKIIAAPRAAMHVALLEQLGLLEHVLPEVAACRDVQQGPPHTLDVYGHMLAVLDALEGLWPWGARRDVWRRPWGRYRRPLDTYLHRAVAHEQPVWLLLKLTALLHDIGKPLTRTVGDDGRVHYYEHERVGSELAQARLQALRFPQKSVEWVGTVIRHHLRPLFLTRHPRVSRRALYRLFRDAGETTPAVALHSVADQLGKGGATITPALRRVVATIWRTAFTPDEAILNPRPPLTGHDLMALGIAPGPVMGRIIERLKEGVATGRVRTREDAERLALQLWLNWRPTPESDAE</sequence>
<dbReference type="InterPro" id="IPR006675">
    <property type="entry name" value="HDIG_dom"/>
</dbReference>
<accession>A0A0M8K9I4</accession>
<dbReference type="Pfam" id="PF01966">
    <property type="entry name" value="HD"/>
    <property type="match status" value="1"/>
</dbReference>
<dbReference type="GO" id="GO:0000166">
    <property type="term" value="F:nucleotide binding"/>
    <property type="evidence" value="ECO:0007669"/>
    <property type="project" value="UniProtKB-KW"/>
</dbReference>
<dbReference type="GO" id="GO:1990817">
    <property type="term" value="F:poly(A) RNA polymerase activity"/>
    <property type="evidence" value="ECO:0007669"/>
    <property type="project" value="UniProtKB-EC"/>
</dbReference>
<dbReference type="Pfam" id="PF01743">
    <property type="entry name" value="PolyA_pol"/>
    <property type="match status" value="1"/>
</dbReference>
<dbReference type="CDD" id="cd05398">
    <property type="entry name" value="NT_ClassII-CCAase"/>
    <property type="match status" value="1"/>
</dbReference>
<protein>
    <submittedName>
        <fullName evidence="13">Poly(A) polymerase</fullName>
        <ecNumber evidence="13">2.7.7.19</ecNumber>
    </submittedName>
</protein>
<evidence type="ECO:0000313" key="16">
    <source>
        <dbReference type="Proteomes" id="UP000050502"/>
    </source>
</evidence>
<dbReference type="GO" id="GO:0046872">
    <property type="term" value="F:metal ion binding"/>
    <property type="evidence" value="ECO:0007669"/>
    <property type="project" value="UniProtKB-KW"/>
</dbReference>
<evidence type="ECO:0000256" key="6">
    <source>
        <dbReference type="ARBA" id="ARBA00022741"/>
    </source>
</evidence>
<comment type="caution">
    <text evidence="13">The sequence shown here is derived from an EMBL/GenBank/DDBJ whole genome shotgun (WGS) entry which is preliminary data.</text>
</comment>
<comment type="cofactor">
    <cofactor evidence="1">
        <name>Mg(2+)</name>
        <dbReference type="ChEBI" id="CHEBI:18420"/>
    </cofactor>
</comment>
<dbReference type="EMBL" id="BBZA01000275">
    <property type="protein sequence ID" value="GAP64515.1"/>
    <property type="molecule type" value="Genomic_DNA"/>
</dbReference>
<comment type="similarity">
    <text evidence="9">Belongs to the tRNA nucleotidyltransferase/poly(A) polymerase family.</text>
</comment>
<feature type="domain" description="Poly A polymerase head" evidence="10">
    <location>
        <begin position="26"/>
        <end position="140"/>
    </location>
</feature>
<dbReference type="Gene3D" id="1.10.3090.10">
    <property type="entry name" value="cca-adding enzyme, domain 2"/>
    <property type="match status" value="1"/>
</dbReference>
<feature type="domain" description="tRNA nucleotidyltransferase/poly(A) polymerase RNA and SrmB- binding" evidence="12">
    <location>
        <begin position="165"/>
        <end position="226"/>
    </location>
</feature>
<keyword evidence="7" id="KW-0460">Magnesium</keyword>
<dbReference type="PANTHER" id="PTHR47545">
    <property type="entry name" value="MULTIFUNCTIONAL CCA PROTEIN"/>
    <property type="match status" value="1"/>
</dbReference>
<keyword evidence="3" id="KW-0819">tRNA processing</keyword>
<evidence type="ECO:0000256" key="2">
    <source>
        <dbReference type="ARBA" id="ARBA00022679"/>
    </source>
</evidence>
<evidence type="ECO:0000256" key="4">
    <source>
        <dbReference type="ARBA" id="ARBA00022695"/>
    </source>
</evidence>